<accession>A0ABW1Z6M0</accession>
<dbReference type="GO" id="GO:0016779">
    <property type="term" value="F:nucleotidyltransferase activity"/>
    <property type="evidence" value="ECO:0007669"/>
    <property type="project" value="UniProtKB-KW"/>
</dbReference>
<protein>
    <submittedName>
        <fullName evidence="3">Mannose-1-phosphate guanylyltransferase</fullName>
    </submittedName>
</protein>
<dbReference type="InterPro" id="IPR005835">
    <property type="entry name" value="NTP_transferase_dom"/>
</dbReference>
<sequence length="380" mass="41557">MANTSKPVFAPVILAGGSGTRFWPRSRRARAKQVLALEGTRTMIQDTLDRLRLVAEPSATWVITNGWLREVIVEQLPEVTGEHVVSEPCARNTAPACALAAFLLERTAPETVLGVFPSDHVVANPKRFAEVLAKGIEIAAAGENIVVLGVPPTRPETGYGYIEQGALYERVEQTKGFAPISVHRVRRFREKPDLTTAERFLAAGNFVWNGGIFLWSAKTLCAAIREYTPEMAEPLEKIAAAYGTPEFEKIFAAEYPKCENISVDYAVLERRSARGEQKANIFCLPADFGWNDLGSWASLYEHRAEREGDNVIDGGTTGVFAIQATGNYVYAPGKTVALLGVDDLVVVETDDALLITTLGRSQDVSKLVRAIHEGGREDLI</sequence>
<dbReference type="Pfam" id="PF22640">
    <property type="entry name" value="ManC_GMP_beta-helix"/>
    <property type="match status" value="1"/>
</dbReference>
<dbReference type="SUPFAM" id="SSF53448">
    <property type="entry name" value="Nucleotide-diphospho-sugar transferases"/>
    <property type="match status" value="1"/>
</dbReference>
<evidence type="ECO:0000313" key="3">
    <source>
        <dbReference type="EMBL" id="MFC6644518.1"/>
    </source>
</evidence>
<dbReference type="CDD" id="cd02509">
    <property type="entry name" value="GDP-M1P_Guanylyltransferase"/>
    <property type="match status" value="1"/>
</dbReference>
<dbReference type="Gene3D" id="3.90.550.10">
    <property type="entry name" value="Spore Coat Polysaccharide Biosynthesis Protein SpsA, Chain A"/>
    <property type="match status" value="1"/>
</dbReference>
<dbReference type="EMBL" id="JBHSWI010000001">
    <property type="protein sequence ID" value="MFC6644518.1"/>
    <property type="molecule type" value="Genomic_DNA"/>
</dbReference>
<dbReference type="InterPro" id="IPR049577">
    <property type="entry name" value="GMPP_N"/>
</dbReference>
<comment type="caution">
    <text evidence="3">The sequence shown here is derived from an EMBL/GenBank/DDBJ whole genome shotgun (WGS) entry which is preliminary data.</text>
</comment>
<evidence type="ECO:0000259" key="1">
    <source>
        <dbReference type="Pfam" id="PF00483"/>
    </source>
</evidence>
<gene>
    <name evidence="3" type="ORF">ACFQBQ_02720</name>
</gene>
<evidence type="ECO:0000259" key="2">
    <source>
        <dbReference type="Pfam" id="PF22640"/>
    </source>
</evidence>
<organism evidence="3 4">
    <name type="scientific">Granulicella cerasi</name>
    <dbReference type="NCBI Taxonomy" id="741063"/>
    <lineage>
        <taxon>Bacteria</taxon>
        <taxon>Pseudomonadati</taxon>
        <taxon>Acidobacteriota</taxon>
        <taxon>Terriglobia</taxon>
        <taxon>Terriglobales</taxon>
        <taxon>Acidobacteriaceae</taxon>
        <taxon>Granulicella</taxon>
    </lineage>
</organism>
<keyword evidence="3" id="KW-0808">Transferase</keyword>
<feature type="domain" description="MannoseP isomerase/GMP-like beta-helix" evidence="2">
    <location>
        <begin position="321"/>
        <end position="369"/>
    </location>
</feature>
<keyword evidence="4" id="KW-1185">Reference proteome</keyword>
<dbReference type="Pfam" id="PF00483">
    <property type="entry name" value="NTP_transferase"/>
    <property type="match status" value="1"/>
</dbReference>
<evidence type="ECO:0000313" key="4">
    <source>
        <dbReference type="Proteomes" id="UP001596391"/>
    </source>
</evidence>
<dbReference type="SUPFAM" id="SSF159283">
    <property type="entry name" value="Guanosine diphospho-D-mannose pyrophosphorylase/mannose-6-phosphate isomerase linker domain"/>
    <property type="match status" value="1"/>
</dbReference>
<feature type="domain" description="Nucleotidyl transferase" evidence="1">
    <location>
        <begin position="11"/>
        <end position="304"/>
    </location>
</feature>
<dbReference type="InterPro" id="IPR054566">
    <property type="entry name" value="ManC/GMP-like_b-helix"/>
</dbReference>
<dbReference type="Proteomes" id="UP001596391">
    <property type="component" value="Unassembled WGS sequence"/>
</dbReference>
<dbReference type="InterPro" id="IPR029044">
    <property type="entry name" value="Nucleotide-diphossugar_trans"/>
</dbReference>
<dbReference type="PANTHER" id="PTHR46390">
    <property type="entry name" value="MANNOSE-1-PHOSPHATE GUANYLYLTRANSFERASE"/>
    <property type="match status" value="1"/>
</dbReference>
<dbReference type="PANTHER" id="PTHR46390:SF1">
    <property type="entry name" value="MANNOSE-1-PHOSPHATE GUANYLYLTRANSFERASE"/>
    <property type="match status" value="1"/>
</dbReference>
<keyword evidence="3" id="KW-0548">Nucleotidyltransferase</keyword>
<name>A0ABW1Z6M0_9BACT</name>
<proteinExistence type="predicted"/>
<dbReference type="RefSeq" id="WP_263372452.1">
    <property type="nucleotide sequence ID" value="NZ_JAGSYD010000005.1"/>
</dbReference>
<dbReference type="InterPro" id="IPR051161">
    <property type="entry name" value="Mannose-6P_isomerase_type2"/>
</dbReference>
<reference evidence="4" key="1">
    <citation type="journal article" date="2019" name="Int. J. Syst. Evol. Microbiol.">
        <title>The Global Catalogue of Microorganisms (GCM) 10K type strain sequencing project: providing services to taxonomists for standard genome sequencing and annotation.</title>
        <authorList>
            <consortium name="The Broad Institute Genomics Platform"/>
            <consortium name="The Broad Institute Genome Sequencing Center for Infectious Disease"/>
            <person name="Wu L."/>
            <person name="Ma J."/>
        </authorList>
    </citation>
    <scope>NUCLEOTIDE SEQUENCE [LARGE SCALE GENOMIC DNA]</scope>
    <source>
        <strain evidence="4">CGMCC 1.16026</strain>
    </source>
</reference>